<evidence type="ECO:0000313" key="3">
    <source>
        <dbReference type="Proteomes" id="UP000257143"/>
    </source>
</evidence>
<gene>
    <name evidence="2" type="ORF">CWR48_12270</name>
</gene>
<feature type="domain" description="Metallo-beta-lactamase" evidence="1">
    <location>
        <begin position="20"/>
        <end position="202"/>
    </location>
</feature>
<dbReference type="Gene3D" id="3.60.15.10">
    <property type="entry name" value="Ribonuclease Z/Hydroxyacylglutathione hydrolase-like"/>
    <property type="match status" value="1"/>
</dbReference>
<reference evidence="3" key="1">
    <citation type="submission" date="2017-11" db="EMBL/GenBank/DDBJ databases">
        <authorList>
            <person name="Zhu W."/>
        </authorList>
    </citation>
    <scope>NUCLEOTIDE SEQUENCE [LARGE SCALE GENOMIC DNA]</scope>
    <source>
        <strain evidence="3">CAU 1183</strain>
    </source>
</reference>
<proteinExistence type="predicted"/>
<dbReference type="CDD" id="cd07721">
    <property type="entry name" value="yflN-like_MBL-fold"/>
    <property type="match status" value="1"/>
</dbReference>
<comment type="caution">
    <text evidence="2">The sequence shown here is derived from an EMBL/GenBank/DDBJ whole genome shotgun (WGS) entry which is preliminary data.</text>
</comment>
<name>A0A3D8PT58_9BACI</name>
<dbReference type="Proteomes" id="UP000257143">
    <property type="component" value="Unassembled WGS sequence"/>
</dbReference>
<dbReference type="SUPFAM" id="SSF56281">
    <property type="entry name" value="Metallo-hydrolase/oxidoreductase"/>
    <property type="match status" value="1"/>
</dbReference>
<dbReference type="OrthoDB" id="9802248at2"/>
<evidence type="ECO:0000259" key="1">
    <source>
        <dbReference type="SMART" id="SM00849"/>
    </source>
</evidence>
<dbReference type="PANTHER" id="PTHR42951:SF17">
    <property type="entry name" value="METALLO-BETA-LACTAMASE DOMAIN-CONTAINING PROTEIN"/>
    <property type="match status" value="1"/>
</dbReference>
<dbReference type="InterPro" id="IPR001279">
    <property type="entry name" value="Metallo-B-lactamas"/>
</dbReference>
<accession>A0A3D8PT58</accession>
<dbReference type="RefSeq" id="WP_115773528.1">
    <property type="nucleotide sequence ID" value="NZ_PIOC01000017.1"/>
</dbReference>
<organism evidence="2 3">
    <name type="scientific">Oceanobacillus arenosus</name>
    <dbReference type="NCBI Taxonomy" id="1229153"/>
    <lineage>
        <taxon>Bacteria</taxon>
        <taxon>Bacillati</taxon>
        <taxon>Bacillota</taxon>
        <taxon>Bacilli</taxon>
        <taxon>Bacillales</taxon>
        <taxon>Bacillaceae</taxon>
        <taxon>Oceanobacillus</taxon>
    </lineage>
</organism>
<keyword evidence="2" id="KW-0378">Hydrolase</keyword>
<dbReference type="SMART" id="SM00849">
    <property type="entry name" value="Lactamase_B"/>
    <property type="match status" value="1"/>
</dbReference>
<dbReference type="InterPro" id="IPR036866">
    <property type="entry name" value="RibonucZ/Hydroxyglut_hydro"/>
</dbReference>
<dbReference type="PANTHER" id="PTHR42951">
    <property type="entry name" value="METALLO-BETA-LACTAMASE DOMAIN-CONTAINING"/>
    <property type="match status" value="1"/>
</dbReference>
<evidence type="ECO:0000313" key="2">
    <source>
        <dbReference type="EMBL" id="RDW18349.1"/>
    </source>
</evidence>
<dbReference type="GO" id="GO:0016787">
    <property type="term" value="F:hydrolase activity"/>
    <property type="evidence" value="ECO:0007669"/>
    <property type="project" value="UniProtKB-KW"/>
</dbReference>
<protein>
    <submittedName>
        <fullName evidence="2">MBL fold metallo-hydrolase</fullName>
    </submittedName>
</protein>
<dbReference type="Pfam" id="PF00753">
    <property type="entry name" value="Lactamase_B"/>
    <property type="match status" value="1"/>
</dbReference>
<keyword evidence="3" id="KW-1185">Reference proteome</keyword>
<dbReference type="AlphaFoldDB" id="A0A3D8PT58"/>
<dbReference type="InterPro" id="IPR050855">
    <property type="entry name" value="NDM-1-like"/>
</dbReference>
<sequence>MKIKRVSEHIWSLKSWIPFPIHVWVVIDEDGLTLVDTGIPIMAQGIMKFMKQHAPLQLNQILLTHGHSDHVGSLKTILKDMDVPVYAHQIEIPYMEGEILYPRRKKIEKNVEKGIVQALQVGEQGDLFTISGLTPYLTPGHSPGHVVYYHNEDQVLLSGDLFTSRNGKLKKPMSMFTGDMEEAINSGLILRQLNPKQLEVCHGNTVFHPVNQIEAYIQPYGKGFK</sequence>
<dbReference type="EMBL" id="PIOC01000017">
    <property type="protein sequence ID" value="RDW18349.1"/>
    <property type="molecule type" value="Genomic_DNA"/>
</dbReference>